<feature type="binding site" description="M2 metal binding site" evidence="13">
    <location>
        <position position="167"/>
    </location>
    <ligand>
        <name>Fe(2+)</name>
        <dbReference type="ChEBI" id="CHEBI:29033"/>
    </ligand>
</feature>
<feature type="transmembrane region" description="Helical" evidence="13">
    <location>
        <begin position="34"/>
        <end position="53"/>
    </location>
</feature>
<evidence type="ECO:0000256" key="5">
    <source>
        <dbReference type="ARBA" id="ARBA00022692"/>
    </source>
</evidence>
<dbReference type="HAMAP" id="MF_00548">
    <property type="entry name" value="ZupT"/>
    <property type="match status" value="1"/>
</dbReference>
<feature type="transmembrane region" description="Helical" evidence="13">
    <location>
        <begin position="247"/>
        <end position="266"/>
    </location>
</feature>
<gene>
    <name evidence="13 14" type="primary">zupT</name>
    <name evidence="14" type="ORF">H0194_09670</name>
</gene>
<evidence type="ECO:0000256" key="12">
    <source>
        <dbReference type="ARBA" id="ARBA00023136"/>
    </source>
</evidence>
<feature type="binding site" description="M2 metal binding site" evidence="13">
    <location>
        <position position="196"/>
    </location>
    <ligand>
        <name>Fe(2+)</name>
        <dbReference type="ChEBI" id="CHEBI:29033"/>
    </ligand>
</feature>
<evidence type="ECO:0000256" key="11">
    <source>
        <dbReference type="ARBA" id="ARBA00023065"/>
    </source>
</evidence>
<feature type="binding site" description="M2 metal binding site" evidence="13">
    <location>
        <position position="164"/>
    </location>
    <ligand>
        <name>Fe(2+)</name>
        <dbReference type="ChEBI" id="CHEBI:29033"/>
    </ligand>
</feature>
<feature type="binding site" description="M1 metal binding site" evidence="13">
    <location>
        <position position="163"/>
    </location>
    <ligand>
        <name>Zn(2+)</name>
        <dbReference type="ChEBI" id="CHEBI:29105"/>
    </ligand>
</feature>
<proteinExistence type="inferred from homology"/>
<dbReference type="InterPro" id="IPR023498">
    <property type="entry name" value="Zn_transptr_ZupT"/>
</dbReference>
<comment type="caution">
    <text evidence="13">Lacks conserved residue(s) required for the propagation of feature annotation.</text>
</comment>
<evidence type="ECO:0000256" key="8">
    <source>
        <dbReference type="ARBA" id="ARBA00022906"/>
    </source>
</evidence>
<feature type="transmembrane region" description="Helical" evidence="13">
    <location>
        <begin position="73"/>
        <end position="91"/>
    </location>
</feature>
<dbReference type="GO" id="GO:0046872">
    <property type="term" value="F:metal ion binding"/>
    <property type="evidence" value="ECO:0007669"/>
    <property type="project" value="UniProtKB-KW"/>
</dbReference>
<keyword evidence="8 13" id="KW-0864">Zinc transport</keyword>
<dbReference type="GO" id="GO:0005886">
    <property type="term" value="C:plasma membrane"/>
    <property type="evidence" value="ECO:0007669"/>
    <property type="project" value="UniProtKB-SubCell"/>
</dbReference>
<keyword evidence="3 13" id="KW-0813">Transport</keyword>
<comment type="function">
    <text evidence="13">Mediates zinc uptake. May also transport other divalent cations.</text>
</comment>
<evidence type="ECO:0000256" key="9">
    <source>
        <dbReference type="ARBA" id="ARBA00022989"/>
    </source>
</evidence>
<sequence>MISELAVPLGLTLAAGLATSVGGLVVLRKAQPSRVFLAAALGLSAGVMLWVSFVELFPEAVDSFTAAYGDSSARLYAGVAFFAGIGLIAIIDRLVPAVVNPHEPVVDGASESTGLAPAALRKMGLVTALAIGIHNFPEGFATFVSGTEDLNIALPIAAAIAIHNIPEGIAVAVPIWQATGSRRKGFWWATIAGLSEPLGALIGALVLLPFLGPATMGVVFAMIAGVMVFVSLDELLPTAVATGKHHAAVYGLVVGMAIMELSLLLFQ</sequence>
<feature type="transmembrane region" description="Helical" evidence="13">
    <location>
        <begin position="186"/>
        <end position="208"/>
    </location>
</feature>
<evidence type="ECO:0000256" key="7">
    <source>
        <dbReference type="ARBA" id="ARBA00022833"/>
    </source>
</evidence>
<dbReference type="KEGG" id="cik:H0194_09670"/>
<accession>A0A7G7CNY1</accession>
<keyword evidence="6" id="KW-0479">Metal-binding</keyword>
<keyword evidence="4 13" id="KW-1003">Cell membrane</keyword>
<dbReference type="Proteomes" id="UP000515743">
    <property type="component" value="Chromosome"/>
</dbReference>
<comment type="subcellular location">
    <subcellularLocation>
        <location evidence="1 13">Cell membrane</location>
        <topology evidence="1 13">Multi-pass membrane protein</topology>
    </subcellularLocation>
</comment>
<dbReference type="PANTHER" id="PTHR11040:SF205">
    <property type="entry name" value="ZINC TRANSPORTER ZUPT"/>
    <property type="match status" value="1"/>
</dbReference>
<feature type="binding site" description="M1 metal binding site" evidence="13">
    <location>
        <position position="167"/>
    </location>
    <ligand>
        <name>Zn(2+)</name>
        <dbReference type="ChEBI" id="CHEBI:29105"/>
    </ligand>
</feature>
<evidence type="ECO:0000313" key="14">
    <source>
        <dbReference type="EMBL" id="QNE89297.1"/>
    </source>
</evidence>
<dbReference type="EMBL" id="CP059404">
    <property type="protein sequence ID" value="QNE89297.1"/>
    <property type="molecule type" value="Genomic_DNA"/>
</dbReference>
<evidence type="ECO:0000256" key="4">
    <source>
        <dbReference type="ARBA" id="ARBA00022475"/>
    </source>
</evidence>
<evidence type="ECO:0000256" key="1">
    <source>
        <dbReference type="ARBA" id="ARBA00004651"/>
    </source>
</evidence>
<evidence type="ECO:0000256" key="6">
    <source>
        <dbReference type="ARBA" id="ARBA00022723"/>
    </source>
</evidence>
<evidence type="ECO:0000313" key="15">
    <source>
        <dbReference type="Proteomes" id="UP000515743"/>
    </source>
</evidence>
<evidence type="ECO:0000256" key="3">
    <source>
        <dbReference type="ARBA" id="ARBA00022448"/>
    </source>
</evidence>
<comment type="catalytic activity">
    <reaction evidence="13">
        <text>Zn(2+)(in) = Zn(2+)(out)</text>
        <dbReference type="Rhea" id="RHEA:29351"/>
        <dbReference type="ChEBI" id="CHEBI:29105"/>
    </reaction>
</comment>
<keyword evidence="7 13" id="KW-0862">Zinc</keyword>
<keyword evidence="5 13" id="KW-0812">Transmembrane</keyword>
<dbReference type="RefSeq" id="WP_185175672.1">
    <property type="nucleotide sequence ID" value="NZ_CP059404.1"/>
</dbReference>
<evidence type="ECO:0000256" key="10">
    <source>
        <dbReference type="ARBA" id="ARBA00023004"/>
    </source>
</evidence>
<feature type="transmembrane region" description="Helical" evidence="13">
    <location>
        <begin position="6"/>
        <end position="27"/>
    </location>
</feature>
<keyword evidence="15" id="KW-1185">Reference proteome</keyword>
<dbReference type="GO" id="GO:0005385">
    <property type="term" value="F:zinc ion transmembrane transporter activity"/>
    <property type="evidence" value="ECO:0007669"/>
    <property type="project" value="UniProtKB-UniRule"/>
</dbReference>
<dbReference type="PANTHER" id="PTHR11040">
    <property type="entry name" value="ZINC/IRON TRANSPORTER"/>
    <property type="match status" value="1"/>
</dbReference>
<protein>
    <recommendedName>
        <fullName evidence="13">Zinc transporter ZupT</fullName>
    </recommendedName>
</protein>
<feature type="binding site" description="M2 metal binding site" evidence="13">
    <location>
        <position position="138"/>
    </location>
    <ligand>
        <name>Fe(2+)</name>
        <dbReference type="ChEBI" id="CHEBI:29033"/>
    </ligand>
</feature>
<keyword evidence="9 13" id="KW-1133">Transmembrane helix</keyword>
<organism evidence="14 15">
    <name type="scientific">Corynebacterium incognita</name>
    <dbReference type="NCBI Taxonomy" id="2754725"/>
    <lineage>
        <taxon>Bacteria</taxon>
        <taxon>Bacillati</taxon>
        <taxon>Actinomycetota</taxon>
        <taxon>Actinomycetes</taxon>
        <taxon>Mycobacteriales</taxon>
        <taxon>Corynebacteriaceae</taxon>
        <taxon>Corynebacterium</taxon>
    </lineage>
</organism>
<reference evidence="14 15" key="1">
    <citation type="submission" date="2020-07" db="EMBL/GenBank/DDBJ databases">
        <title>Complete genome and description of Corynebacterium incognita strain Marseille-Q3630 sp. nov.</title>
        <authorList>
            <person name="Boxberger M."/>
        </authorList>
    </citation>
    <scope>NUCLEOTIDE SEQUENCE [LARGE SCALE GENOMIC DNA]</scope>
    <source>
        <strain evidence="14 15">Marseille-Q3630</strain>
    </source>
</reference>
<feature type="binding site" description="M1 metal binding site" evidence="13">
    <location>
        <position position="138"/>
    </location>
    <ligand>
        <name>Zn(2+)</name>
        <dbReference type="ChEBI" id="CHEBI:29105"/>
    </ligand>
</feature>
<feature type="binding site" description="M2 metal binding site" evidence="13">
    <location>
        <position position="135"/>
    </location>
    <ligand>
        <name>Fe(2+)</name>
        <dbReference type="ChEBI" id="CHEBI:29033"/>
    </ligand>
</feature>
<keyword evidence="10" id="KW-0408">Iron</keyword>
<keyword evidence="11 13" id="KW-0406">Ion transport</keyword>
<name>A0A7G7CNY1_9CORY</name>
<dbReference type="InterPro" id="IPR003689">
    <property type="entry name" value="ZIP"/>
</dbReference>
<dbReference type="AlphaFoldDB" id="A0A7G7CNY1"/>
<evidence type="ECO:0000256" key="13">
    <source>
        <dbReference type="HAMAP-Rule" id="MF_00548"/>
    </source>
</evidence>
<evidence type="ECO:0000256" key="2">
    <source>
        <dbReference type="ARBA" id="ARBA00009703"/>
    </source>
</evidence>
<dbReference type="Pfam" id="PF02535">
    <property type="entry name" value="Zip"/>
    <property type="match status" value="1"/>
</dbReference>
<feature type="transmembrane region" description="Helical" evidence="13">
    <location>
        <begin position="214"/>
        <end position="235"/>
    </location>
</feature>
<keyword evidence="12 13" id="KW-0472">Membrane</keyword>
<dbReference type="NCBIfam" id="NF003243">
    <property type="entry name" value="PRK04201.1"/>
    <property type="match status" value="1"/>
</dbReference>
<comment type="similarity">
    <text evidence="2 13">Belongs to the ZIP transporter (TC 2.A.5) family. ZupT subfamily.</text>
</comment>